<evidence type="ECO:0000313" key="5">
    <source>
        <dbReference type="EMBL" id="NYB73047.1"/>
    </source>
</evidence>
<gene>
    <name evidence="5" type="ORF">HZF24_02710</name>
</gene>
<evidence type="ECO:0000256" key="3">
    <source>
        <dbReference type="ARBA" id="ARBA00023235"/>
    </source>
</evidence>
<evidence type="ECO:0000256" key="2">
    <source>
        <dbReference type="ARBA" id="ARBA00022898"/>
    </source>
</evidence>
<keyword evidence="6" id="KW-1185">Reference proteome</keyword>
<comment type="cofactor">
    <cofactor evidence="1">
        <name>pyridoxal 5'-phosphate</name>
        <dbReference type="ChEBI" id="CHEBI:597326"/>
    </cofactor>
</comment>
<reference evidence="5" key="1">
    <citation type="submission" date="2020-07" db="EMBL/GenBank/DDBJ databases">
        <title>Genomic analysis of a strain of Sedimentibacter Hydroxybenzoicus DSM7310.</title>
        <authorList>
            <person name="Ma S."/>
        </authorList>
    </citation>
    <scope>NUCLEOTIDE SEQUENCE</scope>
    <source>
        <strain evidence="5">DSM 7310</strain>
    </source>
</reference>
<dbReference type="CDD" id="cd06815">
    <property type="entry name" value="PLPDE_III_AR_like_1"/>
    <property type="match status" value="1"/>
</dbReference>
<protein>
    <submittedName>
        <fullName evidence="5">Alanine/ornithine racemase family PLP-dependent enzyme</fullName>
    </submittedName>
</protein>
<dbReference type="PANTHER" id="PTHR30511">
    <property type="entry name" value="ALANINE RACEMASE"/>
    <property type="match status" value="1"/>
</dbReference>
<feature type="domain" description="Alanine racemase N-terminal" evidence="4">
    <location>
        <begin position="9"/>
        <end position="225"/>
    </location>
</feature>
<proteinExistence type="predicted"/>
<keyword evidence="3" id="KW-0413">Isomerase</keyword>
<dbReference type="Gene3D" id="3.20.20.10">
    <property type="entry name" value="Alanine racemase"/>
    <property type="match status" value="1"/>
</dbReference>
<sequence>MGKYPVLEVDLNKIRTNTEIVTNLCKDNGIEVAGIIKGFGGIVEAAKAMAEGGCTQMGSSRIEQLKSLKEANINVPLLLVRVPMFCELEEVVKYSEMCLVSERETLIKLNREAEKQNKKYGVIIMYDLGDLREGVFYRNELIELSKLVEYELKNLTLEGIGANLNCYGSVAPTFKNLTELSDAAEEIEKILQRKLHIISGGGTTTLPLMIKGGVPKKINHLRIGEGINNTQDLPLYWDTDIKGLDKDTFVLKAQIIEINEKPTYPIGELMVNAFGEYGHYEDRGIRKRALIGLGNQDVGDSSKLVPKDKNIIVLGASSDHTILDIHDSEIEYKLGDIVEFNVLYQAMLFTSLSQYITKKIIE</sequence>
<dbReference type="RefSeq" id="WP_179236743.1">
    <property type="nucleotide sequence ID" value="NZ_JACBNQ010000002.1"/>
</dbReference>
<dbReference type="InterPro" id="IPR001608">
    <property type="entry name" value="Ala_racemase_N"/>
</dbReference>
<accession>A0A974BH66</accession>
<dbReference type="GO" id="GO:0008784">
    <property type="term" value="F:alanine racemase activity"/>
    <property type="evidence" value="ECO:0007669"/>
    <property type="project" value="TreeGrafter"/>
</dbReference>
<dbReference type="GO" id="GO:0030170">
    <property type="term" value="F:pyridoxal phosphate binding"/>
    <property type="evidence" value="ECO:0007669"/>
    <property type="project" value="TreeGrafter"/>
</dbReference>
<dbReference type="Proteomes" id="UP000611629">
    <property type="component" value="Unassembled WGS sequence"/>
</dbReference>
<comment type="caution">
    <text evidence="5">The sequence shown here is derived from an EMBL/GenBank/DDBJ whole genome shotgun (WGS) entry which is preliminary data.</text>
</comment>
<evidence type="ECO:0000313" key="6">
    <source>
        <dbReference type="Proteomes" id="UP000611629"/>
    </source>
</evidence>
<dbReference type="Pfam" id="PF01168">
    <property type="entry name" value="Ala_racemase_N"/>
    <property type="match status" value="1"/>
</dbReference>
<dbReference type="GO" id="GO:0005829">
    <property type="term" value="C:cytosol"/>
    <property type="evidence" value="ECO:0007669"/>
    <property type="project" value="TreeGrafter"/>
</dbReference>
<dbReference type="EMBL" id="JACBNQ010000002">
    <property type="protein sequence ID" value="NYB73047.1"/>
    <property type="molecule type" value="Genomic_DNA"/>
</dbReference>
<dbReference type="PANTHER" id="PTHR30511:SF3">
    <property type="entry name" value="LYSINE RACEMASE"/>
    <property type="match status" value="1"/>
</dbReference>
<evidence type="ECO:0000256" key="1">
    <source>
        <dbReference type="ARBA" id="ARBA00001933"/>
    </source>
</evidence>
<evidence type="ECO:0000259" key="4">
    <source>
        <dbReference type="Pfam" id="PF01168"/>
    </source>
</evidence>
<name>A0A974BH66_SEDHY</name>
<dbReference type="InterPro" id="IPR000821">
    <property type="entry name" value="Ala_racemase"/>
</dbReference>
<keyword evidence="2" id="KW-0663">Pyridoxal phosphate</keyword>
<dbReference type="SUPFAM" id="SSF51419">
    <property type="entry name" value="PLP-binding barrel"/>
    <property type="match status" value="1"/>
</dbReference>
<dbReference type="InterPro" id="IPR029066">
    <property type="entry name" value="PLP-binding_barrel"/>
</dbReference>
<dbReference type="AlphaFoldDB" id="A0A974BH66"/>
<organism evidence="5 6">
    <name type="scientific">Sedimentibacter hydroxybenzoicus DSM 7310</name>
    <dbReference type="NCBI Taxonomy" id="1123245"/>
    <lineage>
        <taxon>Bacteria</taxon>
        <taxon>Bacillati</taxon>
        <taxon>Bacillota</taxon>
        <taxon>Tissierellia</taxon>
        <taxon>Sedimentibacter</taxon>
    </lineage>
</organism>